<accession>M1DDU7</accession>
<feature type="region of interest" description="Disordered" evidence="1">
    <location>
        <begin position="196"/>
        <end position="216"/>
    </location>
</feature>
<dbReference type="HOGENOM" id="CLU_1279597_0_0_1"/>
<feature type="region of interest" description="Disordered" evidence="1">
    <location>
        <begin position="1"/>
        <end position="39"/>
    </location>
</feature>
<dbReference type="AlphaFoldDB" id="M1DDU7"/>
<organism evidence="2 3">
    <name type="scientific">Solanum tuberosum</name>
    <name type="common">Potato</name>
    <dbReference type="NCBI Taxonomy" id="4113"/>
    <lineage>
        <taxon>Eukaryota</taxon>
        <taxon>Viridiplantae</taxon>
        <taxon>Streptophyta</taxon>
        <taxon>Embryophyta</taxon>
        <taxon>Tracheophyta</taxon>
        <taxon>Spermatophyta</taxon>
        <taxon>Magnoliopsida</taxon>
        <taxon>eudicotyledons</taxon>
        <taxon>Gunneridae</taxon>
        <taxon>Pentapetalae</taxon>
        <taxon>asterids</taxon>
        <taxon>lamiids</taxon>
        <taxon>Solanales</taxon>
        <taxon>Solanaceae</taxon>
        <taxon>Solanoideae</taxon>
        <taxon>Solaneae</taxon>
        <taxon>Solanum</taxon>
    </lineage>
</organism>
<reference evidence="2" key="2">
    <citation type="submission" date="2015-06" db="UniProtKB">
        <authorList>
            <consortium name="EnsemblPlants"/>
        </authorList>
    </citation>
    <scope>IDENTIFICATION</scope>
    <source>
        <strain evidence="2">DM1-3 516 R44</strain>
    </source>
</reference>
<feature type="compositionally biased region" description="Basic and acidic residues" evidence="1">
    <location>
        <begin position="1"/>
        <end position="17"/>
    </location>
</feature>
<protein>
    <submittedName>
        <fullName evidence="2">Uncharacterized protein</fullName>
    </submittedName>
</protein>
<evidence type="ECO:0000313" key="3">
    <source>
        <dbReference type="Proteomes" id="UP000011115"/>
    </source>
</evidence>
<sequence length="216" mass="23508">MKTTEPKIGRGPLDEPSKGSWTRGNQSSGHPSEGTTPRSTRQVVFLKMDRLAALIMGAGGVKLEGVSTQDVDATLFGLMNYSNPIGETPIRSATATKTVIWILTLVKGPVKLGKTTLSAKANSPNPSAIRQAIRQILLKSCSLKLDLVVLTSFEFFAVMAKSNVSRRSKPTQNRKKGITMSKDADTFRSKIAKLSKSYEKGKGKHKAFELSDRAER</sequence>
<name>M1DDU7_SOLTU</name>
<reference evidence="3" key="1">
    <citation type="journal article" date="2011" name="Nature">
        <title>Genome sequence and analysis of the tuber crop potato.</title>
        <authorList>
            <consortium name="The Potato Genome Sequencing Consortium"/>
        </authorList>
    </citation>
    <scope>NUCLEOTIDE SEQUENCE [LARGE SCALE GENOMIC DNA]</scope>
    <source>
        <strain evidence="3">cv. DM1-3 516 R44</strain>
    </source>
</reference>
<evidence type="ECO:0000256" key="1">
    <source>
        <dbReference type="SAM" id="MobiDB-lite"/>
    </source>
</evidence>
<dbReference type="EnsemblPlants" id="PGSC0003DMT400087438">
    <property type="protein sequence ID" value="PGSC0003DMT400087438"/>
    <property type="gene ID" value="PGSC0003DMG400037009"/>
</dbReference>
<dbReference type="Proteomes" id="UP000011115">
    <property type="component" value="Unassembled WGS sequence"/>
</dbReference>
<feature type="compositionally biased region" description="Polar residues" evidence="1">
    <location>
        <begin position="19"/>
        <end position="39"/>
    </location>
</feature>
<keyword evidence="3" id="KW-1185">Reference proteome</keyword>
<dbReference type="InParanoid" id="M1DDU7"/>
<proteinExistence type="predicted"/>
<dbReference type="PaxDb" id="4113-PGSC0003DMT400087438"/>
<dbReference type="Gramene" id="PGSC0003DMT400087438">
    <property type="protein sequence ID" value="PGSC0003DMT400087438"/>
    <property type="gene ID" value="PGSC0003DMG400037009"/>
</dbReference>
<evidence type="ECO:0000313" key="2">
    <source>
        <dbReference type="EnsemblPlants" id="PGSC0003DMT400087438"/>
    </source>
</evidence>